<keyword evidence="3" id="KW-1185">Reference proteome</keyword>
<evidence type="ECO:0000313" key="2">
    <source>
        <dbReference type="EMBL" id="GEB53073.1"/>
    </source>
</evidence>
<feature type="region of interest" description="Disordered" evidence="1">
    <location>
        <begin position="1"/>
        <end position="20"/>
    </location>
</feature>
<proteinExistence type="predicted"/>
<dbReference type="AlphaFoldDB" id="A0A4Y3R8K0"/>
<reference evidence="2 3" key="1">
    <citation type="submission" date="2019-06" db="EMBL/GenBank/DDBJ databases">
        <title>Whole genome shotgun sequence of Streptomyces cacaoi subsp. cacaoi NBRC 12748.</title>
        <authorList>
            <person name="Hosoyama A."/>
            <person name="Uohara A."/>
            <person name="Ohji S."/>
            <person name="Ichikawa N."/>
        </authorList>
    </citation>
    <scope>NUCLEOTIDE SEQUENCE [LARGE SCALE GENOMIC DNA]</scope>
    <source>
        <strain evidence="2 3">NBRC 12748</strain>
    </source>
</reference>
<evidence type="ECO:0000256" key="1">
    <source>
        <dbReference type="SAM" id="MobiDB-lite"/>
    </source>
</evidence>
<accession>A0A4Y3R8K0</accession>
<feature type="compositionally biased region" description="Low complexity" evidence="1">
    <location>
        <begin position="1"/>
        <end position="12"/>
    </location>
</feature>
<gene>
    <name evidence="2" type="ORF">SCA03_56240</name>
</gene>
<name>A0A4Y3R8K0_STRCI</name>
<sequence>MGAVRPHPVSSRVRPRSGSLNPACSLGRWGSGSGAVRAGPRGLCWCETDMSVTVSPGIALRCALCTATP</sequence>
<comment type="caution">
    <text evidence="2">The sequence shown here is derived from an EMBL/GenBank/DDBJ whole genome shotgun (WGS) entry which is preliminary data.</text>
</comment>
<dbReference type="EMBL" id="BJMM01000042">
    <property type="protein sequence ID" value="GEB53073.1"/>
    <property type="molecule type" value="Genomic_DNA"/>
</dbReference>
<dbReference type="Proteomes" id="UP000319210">
    <property type="component" value="Unassembled WGS sequence"/>
</dbReference>
<evidence type="ECO:0000313" key="3">
    <source>
        <dbReference type="Proteomes" id="UP000319210"/>
    </source>
</evidence>
<protein>
    <submittedName>
        <fullName evidence="2">Uncharacterized protein</fullName>
    </submittedName>
</protein>
<organism evidence="2 3">
    <name type="scientific">Streptomyces cacaoi</name>
    <dbReference type="NCBI Taxonomy" id="1898"/>
    <lineage>
        <taxon>Bacteria</taxon>
        <taxon>Bacillati</taxon>
        <taxon>Actinomycetota</taxon>
        <taxon>Actinomycetes</taxon>
        <taxon>Kitasatosporales</taxon>
        <taxon>Streptomycetaceae</taxon>
        <taxon>Streptomyces</taxon>
    </lineage>
</organism>